<dbReference type="KEGG" id="nso:NIASO_09190"/>
<sequence length="179" mass="20444">MVYNMDFLQQLNVWAKGDALQGKIMVGTGLLLALALPFLFKKEYPLFNGMFIPICLLVLVNLGYGGFLLYSRPKHVESISKLYQQNPRETVKKELQKARTDNKNYTLLKPIWAMLIIISALAFFFINNEYFKGASLGMICLSVGFLLIDTFLHYRLIPYLELTMDAVFSLSGVQIICDR</sequence>
<feature type="transmembrane region" description="Helical" evidence="1">
    <location>
        <begin position="107"/>
        <end position="127"/>
    </location>
</feature>
<feature type="transmembrane region" description="Helical" evidence="1">
    <location>
        <begin position="46"/>
        <end position="70"/>
    </location>
</feature>
<proteinExistence type="predicted"/>
<dbReference type="eggNOG" id="ENOG5034750">
    <property type="taxonomic scope" value="Bacteria"/>
</dbReference>
<dbReference type="AlphaFoldDB" id="W0F6S1"/>
<dbReference type="HOGENOM" id="CLU_1501965_0_0_10"/>
<accession>W0F6S1</accession>
<feature type="transmembrane region" description="Helical" evidence="1">
    <location>
        <begin position="133"/>
        <end position="154"/>
    </location>
</feature>
<dbReference type="STRING" id="929713.NIASO_09190"/>
<reference evidence="2 3" key="1">
    <citation type="submission" date="2013-12" db="EMBL/GenBank/DDBJ databases">
        <authorList>
            <consortium name="DOE Joint Genome Institute"/>
            <person name="Eisen J."/>
            <person name="Huntemann M."/>
            <person name="Han J."/>
            <person name="Chen A."/>
            <person name="Kyrpides N."/>
            <person name="Mavromatis K."/>
            <person name="Markowitz V."/>
            <person name="Palaniappan K."/>
            <person name="Ivanova N."/>
            <person name="Schaumberg A."/>
            <person name="Pati A."/>
            <person name="Liolios K."/>
            <person name="Nordberg H.P."/>
            <person name="Cantor M.N."/>
            <person name="Hua S.X."/>
            <person name="Woyke T."/>
        </authorList>
    </citation>
    <scope>NUCLEOTIDE SEQUENCE [LARGE SCALE GENOMIC DNA]</scope>
    <source>
        <strain evidence="3">DSM 19437</strain>
    </source>
</reference>
<name>W0F6S1_9BACT</name>
<keyword evidence="1" id="KW-0812">Transmembrane</keyword>
<protein>
    <submittedName>
        <fullName evidence="2">Uncharacterized protein</fullName>
    </submittedName>
</protein>
<evidence type="ECO:0000256" key="1">
    <source>
        <dbReference type="SAM" id="Phobius"/>
    </source>
</evidence>
<feature type="transmembrane region" description="Helical" evidence="1">
    <location>
        <begin position="20"/>
        <end position="40"/>
    </location>
</feature>
<dbReference type="EMBL" id="CP007035">
    <property type="protein sequence ID" value="AHF17523.1"/>
    <property type="molecule type" value="Genomic_DNA"/>
</dbReference>
<keyword evidence="3" id="KW-1185">Reference proteome</keyword>
<evidence type="ECO:0000313" key="2">
    <source>
        <dbReference type="EMBL" id="AHF17523.1"/>
    </source>
</evidence>
<evidence type="ECO:0000313" key="3">
    <source>
        <dbReference type="Proteomes" id="UP000003586"/>
    </source>
</evidence>
<dbReference type="Proteomes" id="UP000003586">
    <property type="component" value="Chromosome"/>
</dbReference>
<keyword evidence="1" id="KW-0472">Membrane</keyword>
<organism evidence="2 3">
    <name type="scientific">Niabella soli DSM 19437</name>
    <dbReference type="NCBI Taxonomy" id="929713"/>
    <lineage>
        <taxon>Bacteria</taxon>
        <taxon>Pseudomonadati</taxon>
        <taxon>Bacteroidota</taxon>
        <taxon>Chitinophagia</taxon>
        <taxon>Chitinophagales</taxon>
        <taxon>Chitinophagaceae</taxon>
        <taxon>Niabella</taxon>
    </lineage>
</organism>
<gene>
    <name evidence="2" type="ORF">NIASO_09190</name>
</gene>
<keyword evidence="1" id="KW-1133">Transmembrane helix</keyword>